<name>A0ABV5KFY6_9ACTN</name>
<feature type="region of interest" description="Disordered" evidence="1">
    <location>
        <begin position="138"/>
        <end position="157"/>
    </location>
</feature>
<dbReference type="Proteomes" id="UP001589750">
    <property type="component" value="Unassembled WGS sequence"/>
</dbReference>
<evidence type="ECO:0008006" key="4">
    <source>
        <dbReference type="Google" id="ProtNLM"/>
    </source>
</evidence>
<feature type="region of interest" description="Disordered" evidence="1">
    <location>
        <begin position="57"/>
        <end position="81"/>
    </location>
</feature>
<gene>
    <name evidence="2" type="ORF">ACFFRI_21590</name>
</gene>
<evidence type="ECO:0000313" key="3">
    <source>
        <dbReference type="Proteomes" id="UP001589750"/>
    </source>
</evidence>
<comment type="caution">
    <text evidence="2">The sequence shown here is derived from an EMBL/GenBank/DDBJ whole genome shotgun (WGS) entry which is preliminary data.</text>
</comment>
<keyword evidence="3" id="KW-1185">Reference proteome</keyword>
<organism evidence="2 3">
    <name type="scientific">Nocardioides plantarum</name>
    <dbReference type="NCBI Taxonomy" id="29299"/>
    <lineage>
        <taxon>Bacteria</taxon>
        <taxon>Bacillati</taxon>
        <taxon>Actinomycetota</taxon>
        <taxon>Actinomycetes</taxon>
        <taxon>Propionibacteriales</taxon>
        <taxon>Nocardioidaceae</taxon>
        <taxon>Nocardioides</taxon>
    </lineage>
</organism>
<reference evidence="2 3" key="1">
    <citation type="submission" date="2024-09" db="EMBL/GenBank/DDBJ databases">
        <authorList>
            <person name="Sun Q."/>
            <person name="Mori K."/>
        </authorList>
    </citation>
    <scope>NUCLEOTIDE SEQUENCE [LARGE SCALE GENOMIC DNA]</scope>
    <source>
        <strain evidence="2 3">JCM 9626</strain>
    </source>
</reference>
<protein>
    <recommendedName>
        <fullName evidence="4">Aromatic ring-opening dioxygenase LigA</fullName>
    </recommendedName>
</protein>
<accession>A0ABV5KFY6</accession>
<evidence type="ECO:0000256" key="1">
    <source>
        <dbReference type="SAM" id="MobiDB-lite"/>
    </source>
</evidence>
<evidence type="ECO:0000313" key="2">
    <source>
        <dbReference type="EMBL" id="MFB9315652.1"/>
    </source>
</evidence>
<dbReference type="EMBL" id="JBHMDG010000037">
    <property type="protein sequence ID" value="MFB9315652.1"/>
    <property type="molecule type" value="Genomic_DNA"/>
</dbReference>
<dbReference type="RefSeq" id="WP_140009377.1">
    <property type="nucleotide sequence ID" value="NZ_JBHMDG010000037.1"/>
</dbReference>
<sequence length="157" mass="16487">MTRSRLVLVIALLGAAAFVFALVLVHGAGHQTLQGTKTDPANPDAPGEPTKIRVKCASPASGPLLTDDGGQKGPEQLEGDDNLAEDDQYVLSQQGIDIDEVIETCGRVRTERLTHAVELAFLGLLLGGAAVAVSRGRTWDPIDRTPGPGRRDDGAVL</sequence>
<proteinExistence type="predicted"/>